<proteinExistence type="inferred from homology"/>
<dbReference type="PANTHER" id="PTHR30576:SF0">
    <property type="entry name" value="UNDECAPRENYL-PHOSPHATE N-ACETYLGALACTOSAMINYL 1-PHOSPHATE TRANSFERASE-RELATED"/>
    <property type="match status" value="1"/>
</dbReference>
<evidence type="ECO:0000256" key="4">
    <source>
        <dbReference type="ARBA" id="ARBA00022692"/>
    </source>
</evidence>
<evidence type="ECO:0000256" key="5">
    <source>
        <dbReference type="ARBA" id="ARBA00022989"/>
    </source>
</evidence>
<evidence type="ECO:0000259" key="9">
    <source>
        <dbReference type="Pfam" id="PF02397"/>
    </source>
</evidence>
<reference evidence="10 11" key="1">
    <citation type="submission" date="2023-07" db="EMBL/GenBank/DDBJ databases">
        <title>Sorghum-associated microbial communities from plants grown in Nebraska, USA.</title>
        <authorList>
            <person name="Schachtman D."/>
        </authorList>
    </citation>
    <scope>NUCLEOTIDE SEQUENCE [LARGE SCALE GENOMIC DNA]</scope>
    <source>
        <strain evidence="10 11">DS2154</strain>
    </source>
</reference>
<evidence type="ECO:0000256" key="2">
    <source>
        <dbReference type="ARBA" id="ARBA00006464"/>
    </source>
</evidence>
<evidence type="ECO:0000256" key="1">
    <source>
        <dbReference type="ARBA" id="ARBA00004141"/>
    </source>
</evidence>
<accession>A0ABU1MX93</accession>
<keyword evidence="11" id="KW-1185">Reference proteome</keyword>
<dbReference type="EMBL" id="JAVDRL010000004">
    <property type="protein sequence ID" value="MDR6530784.1"/>
    <property type="molecule type" value="Genomic_DNA"/>
</dbReference>
<dbReference type="Proteomes" id="UP001262754">
    <property type="component" value="Unassembled WGS sequence"/>
</dbReference>
<dbReference type="Pfam" id="PF02397">
    <property type="entry name" value="Bac_transf"/>
    <property type="match status" value="1"/>
</dbReference>
<dbReference type="RefSeq" id="WP_082564791.1">
    <property type="nucleotide sequence ID" value="NZ_BMLD01000003.1"/>
</dbReference>
<comment type="subcellular location">
    <subcellularLocation>
        <location evidence="1">Membrane</location>
        <topology evidence="1">Multi-pass membrane protein</topology>
    </subcellularLocation>
</comment>
<evidence type="ECO:0000313" key="11">
    <source>
        <dbReference type="Proteomes" id="UP001262754"/>
    </source>
</evidence>
<name>A0ABU1MX93_9CAUL</name>
<keyword evidence="7" id="KW-0270">Exopolysaccharide synthesis</keyword>
<evidence type="ECO:0000256" key="8">
    <source>
        <dbReference type="SAM" id="Phobius"/>
    </source>
</evidence>
<dbReference type="PANTHER" id="PTHR30576">
    <property type="entry name" value="COLANIC BIOSYNTHESIS UDP-GLUCOSE LIPID CARRIER TRANSFERASE"/>
    <property type="match status" value="1"/>
</dbReference>
<keyword evidence="4 8" id="KW-0812">Transmembrane</keyword>
<keyword evidence="5 8" id="KW-1133">Transmembrane helix</keyword>
<feature type="domain" description="Bacterial sugar transferase" evidence="9">
    <location>
        <begin position="26"/>
        <end position="209"/>
    </location>
</feature>
<keyword evidence="3 10" id="KW-0808">Transferase</keyword>
<comment type="similarity">
    <text evidence="2">Belongs to the bacterial sugar transferase family.</text>
</comment>
<feature type="transmembrane region" description="Helical" evidence="8">
    <location>
        <begin position="31"/>
        <end position="52"/>
    </location>
</feature>
<dbReference type="InterPro" id="IPR003362">
    <property type="entry name" value="Bact_transf"/>
</dbReference>
<evidence type="ECO:0000256" key="6">
    <source>
        <dbReference type="ARBA" id="ARBA00023136"/>
    </source>
</evidence>
<protein>
    <submittedName>
        <fullName evidence="10">Colanic acid biosynthesis UDP-glucose lipid carrier transferase</fullName>
    </submittedName>
</protein>
<evidence type="ECO:0000256" key="7">
    <source>
        <dbReference type="ARBA" id="ARBA00023169"/>
    </source>
</evidence>
<dbReference type="GO" id="GO:0016740">
    <property type="term" value="F:transferase activity"/>
    <property type="evidence" value="ECO:0007669"/>
    <property type="project" value="UniProtKB-KW"/>
</dbReference>
<dbReference type="NCBIfam" id="TIGR03025">
    <property type="entry name" value="EPS_sugtrans"/>
    <property type="match status" value="1"/>
</dbReference>
<sequence length="216" mass="24327">MEQGYAITGLEQPRASRTGPAYSLQKRFLDLAGSLGLLIFLAPTLLLIALAVKLDSRGPVLFVQRRTGLNGVPFRVYKFRSMTVADDGDVVKQATRNDSRVTRVGRFLRRSSLDELPQLLNVLKGDMSLVGPRPHALAHDEYYGAHIADYHKRFRTRPGITGLSQVKGFRGETETVADMEQRIRFDNHYIESWSILQDIWILVSTAVVVPLQRTAY</sequence>
<evidence type="ECO:0000313" key="10">
    <source>
        <dbReference type="EMBL" id="MDR6530784.1"/>
    </source>
</evidence>
<evidence type="ECO:0000256" key="3">
    <source>
        <dbReference type="ARBA" id="ARBA00022679"/>
    </source>
</evidence>
<gene>
    <name evidence="10" type="ORF">J2800_001523</name>
</gene>
<dbReference type="InterPro" id="IPR017475">
    <property type="entry name" value="EPS_sugar_tfrase"/>
</dbReference>
<organism evidence="10 11">
    <name type="scientific">Caulobacter rhizosphaerae</name>
    <dbReference type="NCBI Taxonomy" id="2010972"/>
    <lineage>
        <taxon>Bacteria</taxon>
        <taxon>Pseudomonadati</taxon>
        <taxon>Pseudomonadota</taxon>
        <taxon>Alphaproteobacteria</taxon>
        <taxon>Caulobacterales</taxon>
        <taxon>Caulobacteraceae</taxon>
        <taxon>Caulobacter</taxon>
    </lineage>
</organism>
<comment type="caution">
    <text evidence="10">The sequence shown here is derived from an EMBL/GenBank/DDBJ whole genome shotgun (WGS) entry which is preliminary data.</text>
</comment>
<keyword evidence="6 8" id="KW-0472">Membrane</keyword>